<evidence type="ECO:0000313" key="1">
    <source>
        <dbReference type="EMBL" id="KKN55579.1"/>
    </source>
</evidence>
<proteinExistence type="predicted"/>
<reference evidence="1" key="1">
    <citation type="journal article" date="2015" name="Nature">
        <title>Complex archaea that bridge the gap between prokaryotes and eukaryotes.</title>
        <authorList>
            <person name="Spang A."/>
            <person name="Saw J.H."/>
            <person name="Jorgensen S.L."/>
            <person name="Zaremba-Niedzwiedzka K."/>
            <person name="Martijn J."/>
            <person name="Lind A.E."/>
            <person name="van Eijk R."/>
            <person name="Schleper C."/>
            <person name="Guy L."/>
            <person name="Ettema T.J."/>
        </authorList>
    </citation>
    <scope>NUCLEOTIDE SEQUENCE</scope>
</reference>
<name>A0A0F9RLF0_9ZZZZ</name>
<organism evidence="1">
    <name type="scientific">marine sediment metagenome</name>
    <dbReference type="NCBI Taxonomy" id="412755"/>
    <lineage>
        <taxon>unclassified sequences</taxon>
        <taxon>metagenomes</taxon>
        <taxon>ecological metagenomes</taxon>
    </lineage>
</organism>
<dbReference type="EMBL" id="LAZR01000878">
    <property type="protein sequence ID" value="KKN55579.1"/>
    <property type="molecule type" value="Genomic_DNA"/>
</dbReference>
<gene>
    <name evidence="1" type="ORF">LCGC14_0580510</name>
</gene>
<dbReference type="AlphaFoldDB" id="A0A0F9RLF0"/>
<comment type="caution">
    <text evidence="1">The sequence shown here is derived from an EMBL/GenBank/DDBJ whole genome shotgun (WGS) entry which is preliminary data.</text>
</comment>
<accession>A0A0F9RLF0</accession>
<protein>
    <submittedName>
        <fullName evidence="1">Uncharacterized protein</fullName>
    </submittedName>
</protein>
<sequence>MANLRLTKLILEDNWPGVPDQRYSKPTNGWDNTVDNYSSSDETSRAFNASGGKSRVRIGEKRRGYTDNTNCKGSYTMMYLCLHSFESGMDISKDFSDGNMFHMPSGTGCISCSVWADISTGPYFVVSRCTTGSDVTRNCAVAIFCSTHTYSDGTDVNAKGYGDGYGWAWVEGVCPCKDITIFDDETGSLKGVEIQVDDDLACGPVSLRRNGSKALLAQAENSLRVGWVCASAA</sequence>